<proteinExistence type="predicted"/>
<keyword evidence="3" id="KW-0067">ATP-binding</keyword>
<evidence type="ECO:0000313" key="3">
    <source>
        <dbReference type="EMBL" id="ANH50316.1"/>
    </source>
</evidence>
<dbReference type="Gene3D" id="3.40.50.300">
    <property type="entry name" value="P-loop containing nucleotide triphosphate hydrolases"/>
    <property type="match status" value="2"/>
</dbReference>
<dbReference type="InterPro" id="IPR049430">
    <property type="entry name" value="UvsW_N_sf"/>
</dbReference>
<keyword evidence="3" id="KW-0378">Hydrolase</keyword>
<dbReference type="EMBL" id="KX009778">
    <property type="protein sequence ID" value="ANH50316.1"/>
    <property type="molecule type" value="Genomic_DNA"/>
</dbReference>
<dbReference type="PANTHER" id="PTHR47396:SF1">
    <property type="entry name" value="ATP-DEPENDENT HELICASE IRC3-RELATED"/>
    <property type="match status" value="1"/>
</dbReference>
<reference evidence="3" key="1">
    <citation type="submission" date="2016-08" db="EMBL/GenBank/DDBJ databases">
        <authorList>
            <person name="Seilhamer J.J."/>
        </authorList>
    </citation>
    <scope>NUCLEOTIDE SEQUENCE [LARGE SCALE GENOMIC DNA]</scope>
</reference>
<organism evidence="3">
    <name type="scientific">Escherichia phage UFV-AREG1</name>
    <dbReference type="NCBI Taxonomy" id="1837867"/>
    <lineage>
        <taxon>Viruses</taxon>
        <taxon>Duplodnaviria</taxon>
        <taxon>Heunggongvirae</taxon>
        <taxon>Uroviricota</taxon>
        <taxon>Caudoviricetes</taxon>
        <taxon>Pantevenvirales</taxon>
        <taxon>Straboviridae</taxon>
        <taxon>Tevenvirinae</taxon>
        <taxon>Tequatrovirus</taxon>
        <taxon>Tequatrovirus ufvareg1</taxon>
    </lineage>
</organism>
<dbReference type="SUPFAM" id="SSF52540">
    <property type="entry name" value="P-loop containing nucleoside triphosphate hydrolases"/>
    <property type="match status" value="2"/>
</dbReference>
<gene>
    <name evidence="3" type="ORF">AREG1_g175</name>
</gene>
<feature type="domain" description="Helicase C-terminal" evidence="2">
    <location>
        <begin position="336"/>
        <end position="502"/>
    </location>
</feature>
<protein>
    <submittedName>
        <fullName evidence="3">ATP-dependent DNA helicase</fullName>
    </submittedName>
</protein>
<keyword evidence="3" id="KW-0347">Helicase</keyword>
<dbReference type="Pfam" id="PF00271">
    <property type="entry name" value="Helicase_C"/>
    <property type="match status" value="1"/>
</dbReference>
<dbReference type="InterPro" id="IPR014001">
    <property type="entry name" value="Helicase_ATP-bd"/>
</dbReference>
<dbReference type="Pfam" id="PF21241">
    <property type="entry name" value="UvsW_N"/>
    <property type="match status" value="1"/>
</dbReference>
<dbReference type="InterPro" id="IPR049409">
    <property type="entry name" value="UvsW_N"/>
</dbReference>
<dbReference type="CDD" id="cd18031">
    <property type="entry name" value="DEXHc_UvsW"/>
    <property type="match status" value="1"/>
</dbReference>
<dbReference type="GO" id="GO:0016787">
    <property type="term" value="F:hydrolase activity"/>
    <property type="evidence" value="ECO:0007669"/>
    <property type="project" value="InterPro"/>
</dbReference>
<dbReference type="PROSITE" id="PS51194">
    <property type="entry name" value="HELICASE_CTER"/>
    <property type="match status" value="1"/>
</dbReference>
<dbReference type="InterPro" id="IPR001650">
    <property type="entry name" value="Helicase_C-like"/>
</dbReference>
<dbReference type="Pfam" id="PF11637">
    <property type="entry name" value="UvsW-1"/>
    <property type="match status" value="1"/>
</dbReference>
<name>A0A173GAG5_9CAUD</name>
<dbReference type="InterPro" id="IPR050742">
    <property type="entry name" value="Helicase_Restrict-Modif_Enz"/>
</dbReference>
<dbReference type="Gene3D" id="3.30.780.20">
    <property type="match status" value="1"/>
</dbReference>
<dbReference type="Pfam" id="PF04851">
    <property type="entry name" value="ResIII"/>
    <property type="match status" value="1"/>
</dbReference>
<dbReference type="SMART" id="SM00487">
    <property type="entry name" value="DEXDc"/>
    <property type="match status" value="1"/>
</dbReference>
<dbReference type="InterPro" id="IPR006935">
    <property type="entry name" value="Helicase/UvrB_N"/>
</dbReference>
<feature type="domain" description="Helicase ATP-binding" evidence="1">
    <location>
        <begin position="123"/>
        <end position="281"/>
    </location>
</feature>
<dbReference type="PROSITE" id="PS51192">
    <property type="entry name" value="HELICASE_ATP_BIND_1"/>
    <property type="match status" value="1"/>
</dbReference>
<sequence length="588" mass="67680">MTDIKVHFYDFSHVRIDCEESTFHELRDFFSFEADGYRFNPRFRYGNWDGRIRLLDYNRLLPFGLVGQIKKFCDNFGYKAWIDPQINEKEELSRKDFDEWLSKLEIYSGNKRIEPHWYQKDAVFEGLVNRRRILNLPTSAGKSLIQALLARYYLENYEGKILIIVPTTALTTQMADDFVDYRLFSHAMIKKIGGGASKDDKYKNDAPVVVGTWQTVVKQPKEWFSQFGMMMNDECHLATGKSISSIISGLNNCMFKFGLSGSLRDGKANIMQYVGMFGEIFKPVTTSKLMEDGQVTELKINSIFLRYPDEFTTKLKGKTYQEEIKIITGLSKRNKWIAKLAIKLAQKDENAFVMFKHVSHGKAIFDLIKNEYDKVYYVSGEVDTETRNVMKTLAENGKGIIIVASYGVFSTGISVKNLHHVVLAHGVKSKIIVLQTIGRVLRKHGSKTIATVWDLIDDAGVVSKSKTSSKKYSHLNYLLKHGLDRIQRYADEKFNYVMKELIYKGFGPLEKKMLLEFKQFLYEASIDEFMGKIASCQTIEGLEELEAYYKKRVKETELKDTDDISVRDALAGKRAELEDSDDEVEESF</sequence>
<dbReference type="GO" id="GO:0004386">
    <property type="term" value="F:helicase activity"/>
    <property type="evidence" value="ECO:0007669"/>
    <property type="project" value="UniProtKB-KW"/>
</dbReference>
<dbReference type="Gene3D" id="1.20.1280.210">
    <property type="match status" value="1"/>
</dbReference>
<dbReference type="GO" id="GO:0005524">
    <property type="term" value="F:ATP binding"/>
    <property type="evidence" value="ECO:0007669"/>
    <property type="project" value="InterPro"/>
</dbReference>
<dbReference type="SMART" id="SM00490">
    <property type="entry name" value="HELICc"/>
    <property type="match status" value="1"/>
</dbReference>
<evidence type="ECO:0000259" key="1">
    <source>
        <dbReference type="PROSITE" id="PS51192"/>
    </source>
</evidence>
<dbReference type="InterPro" id="IPR038341">
    <property type="entry name" value="UvsW.1-like_sf"/>
</dbReference>
<keyword evidence="3" id="KW-0547">Nucleotide-binding</keyword>
<dbReference type="InterPro" id="IPR027417">
    <property type="entry name" value="P-loop_NTPase"/>
</dbReference>
<accession>A0A173GAG5</accession>
<evidence type="ECO:0000259" key="2">
    <source>
        <dbReference type="PROSITE" id="PS51194"/>
    </source>
</evidence>
<dbReference type="GO" id="GO:0003677">
    <property type="term" value="F:DNA binding"/>
    <property type="evidence" value="ECO:0007669"/>
    <property type="project" value="InterPro"/>
</dbReference>
<dbReference type="InterPro" id="IPR020975">
    <property type="entry name" value="UvsW.1_dom"/>
</dbReference>
<dbReference type="PANTHER" id="PTHR47396">
    <property type="entry name" value="TYPE I RESTRICTION ENZYME ECOKI R PROTEIN"/>
    <property type="match status" value="1"/>
</dbReference>